<keyword evidence="1" id="KW-0051">Antiviral defense</keyword>
<comment type="function">
    <text evidence="2">CRISPR (clustered regularly interspaced short palindromic repeat) is an adaptive immune system that provides protection against mobile genetic elements (viruses, transposable elements and conjugative plasmids). CRISPR clusters contain spacers, sequences complementary to antecedent mobile elements, and target invading nucleic acids. CRISPR clusters are transcribed and processed into CRISPR RNA (crRNA).</text>
</comment>
<accession>A0A0M9UBA9</accession>
<evidence type="ECO:0000313" key="4">
    <source>
        <dbReference type="EMBL" id="KPL87622.1"/>
    </source>
</evidence>
<dbReference type="Proteomes" id="UP000050502">
    <property type="component" value="Unassembled WGS sequence"/>
</dbReference>
<dbReference type="PATRIC" id="fig|872965.6.peg.1706"/>
<evidence type="ECO:0000313" key="6">
    <source>
        <dbReference type="Proteomes" id="UP000050502"/>
    </source>
</evidence>
<dbReference type="Proteomes" id="UP000037784">
    <property type="component" value="Unassembled WGS sequence"/>
</dbReference>
<name>A0A0M9UBA9_9CHLR</name>
<dbReference type="GO" id="GO:0051607">
    <property type="term" value="P:defense response to virus"/>
    <property type="evidence" value="ECO:0007669"/>
    <property type="project" value="UniProtKB-KW"/>
</dbReference>
<reference evidence="5" key="3">
    <citation type="submission" date="2015-08" db="EMBL/GenBank/DDBJ databases">
        <title>Draft Genome Sequence of a Heterotrophic Facultative Anaerobic Bacterium Ardenticatena maritima Strain 110S.</title>
        <authorList>
            <person name="Kawaichi S."/>
            <person name="Yoshida T."/>
            <person name="Sako Y."/>
            <person name="Nakamura R."/>
        </authorList>
    </citation>
    <scope>NUCLEOTIDE SEQUENCE [LARGE SCALE GENOMIC DNA]</scope>
    <source>
        <strain evidence="5">110S</strain>
    </source>
</reference>
<evidence type="ECO:0000256" key="2">
    <source>
        <dbReference type="ARBA" id="ARBA00025626"/>
    </source>
</evidence>
<dbReference type="RefSeq" id="WP_054491625.1">
    <property type="nucleotide sequence ID" value="NZ_BBZA01000004.1"/>
</dbReference>
<evidence type="ECO:0000313" key="3">
    <source>
        <dbReference type="EMBL" id="GAP61674.1"/>
    </source>
</evidence>
<reference evidence="3" key="1">
    <citation type="journal article" date="2015" name="Genome Announc.">
        <title>Draft Genome Sequence of a Heterotrophic Facultative Anaerobic Thermophilic Bacterium, Ardenticatena maritima Strain 110ST.</title>
        <authorList>
            <person name="Kawaichi S."/>
            <person name="Yoshida T."/>
            <person name="Sako Y."/>
            <person name="Nakamura R."/>
        </authorList>
    </citation>
    <scope>NUCLEOTIDE SEQUENCE [LARGE SCALE GENOMIC DNA]</scope>
    <source>
        <strain evidence="3">110S</strain>
    </source>
</reference>
<dbReference type="InterPro" id="IPR010154">
    <property type="entry name" value="CRISPR-assoc_Cas7/Cst2/DevR"/>
</dbReference>
<dbReference type="EMBL" id="BBZA01000004">
    <property type="protein sequence ID" value="GAP61674.1"/>
    <property type="molecule type" value="Genomic_DNA"/>
</dbReference>
<dbReference type="Pfam" id="PF01905">
    <property type="entry name" value="DevR"/>
    <property type="match status" value="1"/>
</dbReference>
<evidence type="ECO:0000256" key="1">
    <source>
        <dbReference type="ARBA" id="ARBA00023118"/>
    </source>
</evidence>
<keyword evidence="5" id="KW-1185">Reference proteome</keyword>
<proteinExistence type="predicted"/>
<dbReference type="InterPro" id="IPR052681">
    <property type="entry name" value="CRISPR-Cas7/Cst2/DevR"/>
</dbReference>
<dbReference type="OrthoDB" id="9811783at2"/>
<dbReference type="STRING" id="872965.SE16_08325"/>
<gene>
    <name evidence="3" type="ORF">ARMA_0097</name>
    <name evidence="4" type="ORF">SE16_08325</name>
</gene>
<sequence length="314" mass="35144">MTEQKAVYALSISGRLTLEMHSLNNEGGEGNQTMTRTVAIVTPDGNVHKVNAISGDMFKHIQAEHYYLLAKEGRLPLCRGCQVFDAARILADKEFLNNLPKTDEDVLNQLLSYCALDDTEGTLIARGARSIPRKSIAEFAWVVGIPEKVRTESYFHVRYARERGGEEATDQPIFHRPASSGVYASVATFEIARIGFNDVSQTYAIDAEERQRRYETFLKSVMYTYIEPSGAMRGTQNPHIHAFEGVITISYGVMPAPTISPLADEYADQIARIAQNLDPEGTVLEVKRFENMAEFTEMMQGILQNTRPYTLFAS</sequence>
<evidence type="ECO:0000313" key="5">
    <source>
        <dbReference type="Proteomes" id="UP000037784"/>
    </source>
</evidence>
<protein>
    <submittedName>
        <fullName evidence="4">CRISPR-associated protein DevR</fullName>
    </submittedName>
</protein>
<dbReference type="AlphaFoldDB" id="A0A0M9UBA9"/>
<dbReference type="PANTHER" id="PTHR37459:SF1">
    <property type="entry name" value="CRISPR-ASSOCIATED PROTEIN CAS7_CST2_DEVR"/>
    <property type="match status" value="1"/>
</dbReference>
<organism evidence="3 5">
    <name type="scientific">Ardenticatena maritima</name>
    <dbReference type="NCBI Taxonomy" id="872965"/>
    <lineage>
        <taxon>Bacteria</taxon>
        <taxon>Bacillati</taxon>
        <taxon>Chloroflexota</taxon>
        <taxon>Ardenticatenia</taxon>
        <taxon>Ardenticatenales</taxon>
        <taxon>Ardenticatenaceae</taxon>
        <taxon>Ardenticatena</taxon>
    </lineage>
</organism>
<dbReference type="NCBIfam" id="TIGR01875">
    <property type="entry name" value="cas_MJ0381"/>
    <property type="match status" value="1"/>
</dbReference>
<reference evidence="4 6" key="2">
    <citation type="submission" date="2015-07" db="EMBL/GenBank/DDBJ databases">
        <title>Whole genome sequence of Ardenticatena maritima DSM 23922.</title>
        <authorList>
            <person name="Hemp J."/>
            <person name="Ward L.M."/>
            <person name="Pace L.A."/>
            <person name="Fischer W.W."/>
        </authorList>
    </citation>
    <scope>NUCLEOTIDE SEQUENCE [LARGE SCALE GENOMIC DNA]</scope>
    <source>
        <strain evidence="4 6">110S</strain>
    </source>
</reference>
<dbReference type="PANTHER" id="PTHR37459">
    <property type="match status" value="1"/>
</dbReference>
<dbReference type="EMBL" id="LGKN01000005">
    <property type="protein sequence ID" value="KPL87622.1"/>
    <property type="molecule type" value="Genomic_DNA"/>
</dbReference>
<comment type="caution">
    <text evidence="3">The sequence shown here is derived from an EMBL/GenBank/DDBJ whole genome shotgun (WGS) entry which is preliminary data.</text>
</comment>